<name>A0A1Y1WTH8_9FUNG</name>
<dbReference type="OrthoDB" id="10354085at2759"/>
<protein>
    <submittedName>
        <fullName evidence="2">Uncharacterized protein</fullName>
    </submittedName>
</protein>
<comment type="caution">
    <text evidence="2">The sequence shown here is derived from an EMBL/GenBank/DDBJ whole genome shotgun (WGS) entry which is preliminary data.</text>
</comment>
<keyword evidence="1" id="KW-1133">Transmembrane helix</keyword>
<evidence type="ECO:0000256" key="1">
    <source>
        <dbReference type="SAM" id="Phobius"/>
    </source>
</evidence>
<dbReference type="EMBL" id="MCFG01000284">
    <property type="protein sequence ID" value="ORX76695.1"/>
    <property type="molecule type" value="Genomic_DNA"/>
</dbReference>
<keyword evidence="1" id="KW-0812">Transmembrane</keyword>
<keyword evidence="1" id="KW-0472">Membrane</keyword>
<sequence>MNDKCKTLFNSTENNLLNCESTYRNQLTNVINNAYDISRLFCFKGKNNEFCPISKIFQKAKTVGESVTGDSFYSFSLLHNYCLDDVCAQYIDESFIGIYALYNIGLISEENIMSSLKYIRDFIESPDCNKIRKNYGHVETMIDVNSETSINESSSSKNIIFSWNLLFTIMIIIIHINFIS</sequence>
<accession>A0A1Y1WTH8</accession>
<reference evidence="2 3" key="2">
    <citation type="submission" date="2016-08" db="EMBL/GenBank/DDBJ databases">
        <title>Pervasive Adenine N6-methylation of Active Genes in Fungi.</title>
        <authorList>
            <consortium name="DOE Joint Genome Institute"/>
            <person name="Mondo S.J."/>
            <person name="Dannebaum R.O."/>
            <person name="Kuo R.C."/>
            <person name="Labutti K."/>
            <person name="Haridas S."/>
            <person name="Kuo A."/>
            <person name="Salamov A."/>
            <person name="Ahrendt S.R."/>
            <person name="Lipzen A."/>
            <person name="Sullivan W."/>
            <person name="Andreopoulos W.B."/>
            <person name="Clum A."/>
            <person name="Lindquist E."/>
            <person name="Daum C."/>
            <person name="Ramamoorthy G.K."/>
            <person name="Gryganskyi A."/>
            <person name="Culley D."/>
            <person name="Magnuson J.K."/>
            <person name="James T.Y."/>
            <person name="O'Malley M.A."/>
            <person name="Stajich J.E."/>
            <person name="Spatafora J.W."/>
            <person name="Visel A."/>
            <person name="Grigoriev I.V."/>
        </authorList>
    </citation>
    <scope>NUCLEOTIDE SEQUENCE [LARGE SCALE GENOMIC DNA]</scope>
    <source>
        <strain evidence="2 3">S4</strain>
    </source>
</reference>
<evidence type="ECO:0000313" key="3">
    <source>
        <dbReference type="Proteomes" id="UP000193944"/>
    </source>
</evidence>
<feature type="transmembrane region" description="Helical" evidence="1">
    <location>
        <begin position="160"/>
        <end position="179"/>
    </location>
</feature>
<organism evidence="2 3">
    <name type="scientific">Anaeromyces robustus</name>
    <dbReference type="NCBI Taxonomy" id="1754192"/>
    <lineage>
        <taxon>Eukaryota</taxon>
        <taxon>Fungi</taxon>
        <taxon>Fungi incertae sedis</taxon>
        <taxon>Chytridiomycota</taxon>
        <taxon>Chytridiomycota incertae sedis</taxon>
        <taxon>Neocallimastigomycetes</taxon>
        <taxon>Neocallimastigales</taxon>
        <taxon>Neocallimastigaceae</taxon>
        <taxon>Anaeromyces</taxon>
    </lineage>
</organism>
<dbReference type="Proteomes" id="UP000193944">
    <property type="component" value="Unassembled WGS sequence"/>
</dbReference>
<reference evidence="2 3" key="1">
    <citation type="submission" date="2016-08" db="EMBL/GenBank/DDBJ databases">
        <title>A Parts List for Fungal Cellulosomes Revealed by Comparative Genomics.</title>
        <authorList>
            <consortium name="DOE Joint Genome Institute"/>
            <person name="Haitjema C.H."/>
            <person name="Gilmore S.P."/>
            <person name="Henske J.K."/>
            <person name="Solomon K.V."/>
            <person name="De Groot R."/>
            <person name="Kuo A."/>
            <person name="Mondo S.J."/>
            <person name="Salamov A.A."/>
            <person name="Labutti K."/>
            <person name="Zhao Z."/>
            <person name="Chiniquy J."/>
            <person name="Barry K."/>
            <person name="Brewer H.M."/>
            <person name="Purvine S.O."/>
            <person name="Wright A.T."/>
            <person name="Boxma B."/>
            <person name="Van Alen T."/>
            <person name="Hackstein J.H."/>
            <person name="Baker S.E."/>
            <person name="Grigoriev I.V."/>
            <person name="O'Malley M.A."/>
        </authorList>
    </citation>
    <scope>NUCLEOTIDE SEQUENCE [LARGE SCALE GENOMIC DNA]</scope>
    <source>
        <strain evidence="2 3">S4</strain>
    </source>
</reference>
<evidence type="ECO:0000313" key="2">
    <source>
        <dbReference type="EMBL" id="ORX76695.1"/>
    </source>
</evidence>
<dbReference type="AlphaFoldDB" id="A0A1Y1WTH8"/>
<gene>
    <name evidence="2" type="ORF">BCR32DRAFT_329242</name>
</gene>
<proteinExistence type="predicted"/>
<keyword evidence="3" id="KW-1185">Reference proteome</keyword>